<evidence type="ECO:0000256" key="3">
    <source>
        <dbReference type="PROSITE-ProRule" id="PRU00176"/>
    </source>
</evidence>
<feature type="compositionally biased region" description="Polar residues" evidence="4">
    <location>
        <begin position="827"/>
        <end position="844"/>
    </location>
</feature>
<evidence type="ECO:0000313" key="7">
    <source>
        <dbReference type="Proteomes" id="UP001222325"/>
    </source>
</evidence>
<feature type="region of interest" description="Disordered" evidence="4">
    <location>
        <begin position="570"/>
        <end position="636"/>
    </location>
</feature>
<feature type="compositionally biased region" description="Polar residues" evidence="4">
    <location>
        <begin position="7"/>
        <end position="19"/>
    </location>
</feature>
<dbReference type="InterPro" id="IPR000504">
    <property type="entry name" value="RRM_dom"/>
</dbReference>
<proteinExistence type="predicted"/>
<accession>A0AAD6UFV1</accession>
<dbReference type="Pfam" id="PF00076">
    <property type="entry name" value="RRM_1"/>
    <property type="match status" value="1"/>
</dbReference>
<feature type="compositionally biased region" description="Polar residues" evidence="4">
    <location>
        <begin position="586"/>
        <end position="600"/>
    </location>
</feature>
<dbReference type="SUPFAM" id="SSF54928">
    <property type="entry name" value="RNA-binding domain, RBD"/>
    <property type="match status" value="1"/>
</dbReference>
<evidence type="ECO:0000256" key="1">
    <source>
        <dbReference type="ARBA" id="ARBA00022737"/>
    </source>
</evidence>
<feature type="region of interest" description="Disordered" evidence="4">
    <location>
        <begin position="87"/>
        <end position="133"/>
    </location>
</feature>
<evidence type="ECO:0000259" key="5">
    <source>
        <dbReference type="PROSITE" id="PS50102"/>
    </source>
</evidence>
<evidence type="ECO:0000256" key="4">
    <source>
        <dbReference type="SAM" id="MobiDB-lite"/>
    </source>
</evidence>
<comment type="caution">
    <text evidence="6">The sequence shown here is derived from an EMBL/GenBank/DDBJ whole genome shotgun (WGS) entry which is preliminary data.</text>
</comment>
<dbReference type="PANTHER" id="PTHR24012">
    <property type="entry name" value="RNA BINDING PROTEIN"/>
    <property type="match status" value="1"/>
</dbReference>
<name>A0AAD6UFV1_9AGAR</name>
<dbReference type="EMBL" id="JARJCN010000005">
    <property type="protein sequence ID" value="KAJ7100912.1"/>
    <property type="molecule type" value="Genomic_DNA"/>
</dbReference>
<protein>
    <recommendedName>
        <fullName evidence="5">RRM domain-containing protein</fullName>
    </recommendedName>
</protein>
<reference evidence="6" key="1">
    <citation type="submission" date="2023-03" db="EMBL/GenBank/DDBJ databases">
        <title>Massive genome expansion in bonnet fungi (Mycena s.s.) driven by repeated elements and novel gene families across ecological guilds.</title>
        <authorList>
            <consortium name="Lawrence Berkeley National Laboratory"/>
            <person name="Harder C.B."/>
            <person name="Miyauchi S."/>
            <person name="Viragh M."/>
            <person name="Kuo A."/>
            <person name="Thoen E."/>
            <person name="Andreopoulos B."/>
            <person name="Lu D."/>
            <person name="Skrede I."/>
            <person name="Drula E."/>
            <person name="Henrissat B."/>
            <person name="Morin E."/>
            <person name="Kohler A."/>
            <person name="Barry K."/>
            <person name="LaButti K."/>
            <person name="Morin E."/>
            <person name="Salamov A."/>
            <person name="Lipzen A."/>
            <person name="Mereny Z."/>
            <person name="Hegedus B."/>
            <person name="Baldrian P."/>
            <person name="Stursova M."/>
            <person name="Weitz H."/>
            <person name="Taylor A."/>
            <person name="Grigoriev I.V."/>
            <person name="Nagy L.G."/>
            <person name="Martin F."/>
            <person name="Kauserud H."/>
        </authorList>
    </citation>
    <scope>NUCLEOTIDE SEQUENCE</scope>
    <source>
        <strain evidence="6">CBHHK173m</strain>
    </source>
</reference>
<feature type="region of interest" description="Disordered" evidence="4">
    <location>
        <begin position="1"/>
        <end position="30"/>
    </location>
</feature>
<dbReference type="Gene3D" id="3.30.70.330">
    <property type="match status" value="2"/>
</dbReference>
<dbReference type="GO" id="GO:0003723">
    <property type="term" value="F:RNA binding"/>
    <property type="evidence" value="ECO:0007669"/>
    <property type="project" value="UniProtKB-UniRule"/>
</dbReference>
<feature type="compositionally biased region" description="Low complexity" evidence="4">
    <location>
        <begin position="607"/>
        <end position="620"/>
    </location>
</feature>
<organism evidence="6 7">
    <name type="scientific">Mycena belliarum</name>
    <dbReference type="NCBI Taxonomy" id="1033014"/>
    <lineage>
        <taxon>Eukaryota</taxon>
        <taxon>Fungi</taxon>
        <taxon>Dikarya</taxon>
        <taxon>Basidiomycota</taxon>
        <taxon>Agaricomycotina</taxon>
        <taxon>Agaricomycetes</taxon>
        <taxon>Agaricomycetidae</taxon>
        <taxon>Agaricales</taxon>
        <taxon>Marasmiineae</taxon>
        <taxon>Mycenaceae</taxon>
        <taxon>Mycena</taxon>
    </lineage>
</organism>
<evidence type="ECO:0000256" key="2">
    <source>
        <dbReference type="ARBA" id="ARBA00022884"/>
    </source>
</evidence>
<keyword evidence="1" id="KW-0677">Repeat</keyword>
<feature type="region of interest" description="Disordered" evidence="4">
    <location>
        <begin position="914"/>
        <end position="941"/>
    </location>
</feature>
<dbReference type="SMART" id="SM00360">
    <property type="entry name" value="RRM"/>
    <property type="match status" value="2"/>
</dbReference>
<keyword evidence="7" id="KW-1185">Reference proteome</keyword>
<dbReference type="InterPro" id="IPR012677">
    <property type="entry name" value="Nucleotide-bd_a/b_plait_sf"/>
</dbReference>
<dbReference type="InterPro" id="IPR035979">
    <property type="entry name" value="RBD_domain_sf"/>
</dbReference>
<dbReference type="PROSITE" id="PS50102">
    <property type="entry name" value="RRM"/>
    <property type="match status" value="1"/>
</dbReference>
<feature type="domain" description="RRM" evidence="5">
    <location>
        <begin position="135"/>
        <end position="213"/>
    </location>
</feature>
<dbReference type="Proteomes" id="UP001222325">
    <property type="component" value="Unassembled WGS sequence"/>
</dbReference>
<dbReference type="AlphaFoldDB" id="A0AAD6UFV1"/>
<feature type="compositionally biased region" description="Pro residues" evidence="4">
    <location>
        <begin position="93"/>
        <end position="104"/>
    </location>
</feature>
<sequence>MTGRPATPSSSQDAETTNGLPAEEFDKGGSLIYPRAAESFDSSALTHHLTRASLSPCSPSPCDTSKLSVEGGDLISFSSGNLAVYSSQREPVSAPPSPPLPPAVQPKSPKLASDKEEDTSPSPVDSDDAIGRKTPNVYINGLPAHFREDQLLSITAQFGNVLSVRCFTRFTTRTPSGYGFVLFDSIAAAEKCIVTLKRSELHPSFSKVNKPPRVVCSPHSPSLPAGSSMSSLASISSVSSEPDGPSFKDRMAQLEDKRSSNLYLEGLPMSADKSTLAALVHPHTIHSSRFLRSKVPGSRTMIAFMRMETRAAAEDVIVRLDGRKVRGWDGEEGRVGVRVADNLEQRELRRAEAAEAAAGDESGGRMSIAQATLLNYQGSRLGVQAQVPCMQTPTRPEEGAFQLPPAALPMHIPTQLPLLHPQLPLLHPNHPLPHPLAGQVHALMAQAARPSPTHPMMQQPALPPHFHPRLHALPAHAHPLQDLFFNASHPRVDPLYAPYTSAPPLPPLPMNMNLPMNMQANMQMNTPPRPMNPEIAALFAAMPLGNANMAQQHASQHGVQFKAENILRNIPQSTPPHNMQKPAQLHNASQFTPPHTNPDSTRPPLHKAPNLAALQNAKAQAHTKTTPGGAKPMKPMVPRPPANALKPLVPMCEGDSASGMQIKAQGAPRTVPVMTPFVNPLHTANSGAPVRLGGGGAQASGSPNHFSANANTNPIASANLNAGPHMQSAGPDVNVARALAEHMVLQAHAQAQAQFGTPSAYGHVPFNTSQGPTPVVHLPRPFVPTHPQRQPPQPAQYLQPTVRPDMPRTQTFPQYAPETPPHFQHNMDPSNTRAHPQQPHSFGTHTRAATAPPVHASADVPAWRRRTRTNTNTNAGGKANANANTNMHTNQNLPPFGIPKPGDATSMDAKAKTNVNTNGQLPRGASMRVFLGPANANPKRR</sequence>
<keyword evidence="2 3" id="KW-0694">RNA-binding</keyword>
<evidence type="ECO:0000313" key="6">
    <source>
        <dbReference type="EMBL" id="KAJ7100912.1"/>
    </source>
</evidence>
<gene>
    <name evidence="6" type="ORF">B0H15DRAFT_927485</name>
</gene>
<feature type="region of interest" description="Disordered" evidence="4">
    <location>
        <begin position="824"/>
        <end position="855"/>
    </location>
</feature>